<proteinExistence type="predicted"/>
<dbReference type="EMBL" id="JAXAVU010000004">
    <property type="protein sequence ID" value="MDX8141985.1"/>
    <property type="molecule type" value="Genomic_DNA"/>
</dbReference>
<accession>A0ABU4UR68</accession>
<organism evidence="1 2">
    <name type="scientific">Lentzea sokolovensis</name>
    <dbReference type="NCBI Taxonomy" id="3095429"/>
    <lineage>
        <taxon>Bacteria</taxon>
        <taxon>Bacillati</taxon>
        <taxon>Actinomycetota</taxon>
        <taxon>Actinomycetes</taxon>
        <taxon>Pseudonocardiales</taxon>
        <taxon>Pseudonocardiaceae</taxon>
        <taxon>Lentzea</taxon>
    </lineage>
</organism>
<reference evidence="1 2" key="1">
    <citation type="submission" date="2023-11" db="EMBL/GenBank/DDBJ databases">
        <title>Lentzea sokolovensis, sp. nov., Lentzea kristufkii, sp. nov., and Lentzea miocenensis, sp. nov., rare actinobacteria from Sokolov Coal Basin, Miocene lacustrine sediment, Czech Republic.</title>
        <authorList>
            <person name="Lara A."/>
            <person name="Kotroba L."/>
            <person name="Nouioui I."/>
            <person name="Neumann-Schaal M."/>
            <person name="Mast Y."/>
            <person name="Chronakova A."/>
        </authorList>
    </citation>
    <scope>NUCLEOTIDE SEQUENCE [LARGE SCALE GENOMIC DNA]</scope>
    <source>
        <strain evidence="1 2">BCCO 10_0061</strain>
    </source>
</reference>
<evidence type="ECO:0000313" key="1">
    <source>
        <dbReference type="EMBL" id="MDX8141985.1"/>
    </source>
</evidence>
<sequence length="45" mass="4795">MSEVDGYDLAFHVPAPAPSGVSKVPLPLLRELTDVLPADSLPFMT</sequence>
<evidence type="ECO:0000313" key="2">
    <source>
        <dbReference type="Proteomes" id="UP001285352"/>
    </source>
</evidence>
<dbReference type="RefSeq" id="WP_319974297.1">
    <property type="nucleotide sequence ID" value="NZ_JAXAVU010000004.1"/>
</dbReference>
<gene>
    <name evidence="1" type="ORF">SK854_07685</name>
</gene>
<dbReference type="Proteomes" id="UP001285352">
    <property type="component" value="Unassembled WGS sequence"/>
</dbReference>
<comment type="caution">
    <text evidence="1">The sequence shown here is derived from an EMBL/GenBank/DDBJ whole genome shotgun (WGS) entry which is preliminary data.</text>
</comment>
<name>A0ABU4UR68_9PSEU</name>
<protein>
    <submittedName>
        <fullName evidence="1">Uncharacterized protein</fullName>
    </submittedName>
</protein>
<keyword evidence="2" id="KW-1185">Reference proteome</keyword>